<name>A0ABR4N2U2_9FUNG</name>
<dbReference type="PROSITE" id="PS51257">
    <property type="entry name" value="PROKAR_LIPOPROTEIN"/>
    <property type="match status" value="1"/>
</dbReference>
<dbReference type="EMBL" id="JADGIZ020000041">
    <property type="protein sequence ID" value="KAL2913822.1"/>
    <property type="molecule type" value="Genomic_DNA"/>
</dbReference>
<accession>A0ABR4N2U2</accession>
<dbReference type="Proteomes" id="UP001527925">
    <property type="component" value="Unassembled WGS sequence"/>
</dbReference>
<dbReference type="Pfam" id="PF06522">
    <property type="entry name" value="B12D"/>
    <property type="match status" value="1"/>
</dbReference>
<evidence type="ECO:0000313" key="1">
    <source>
        <dbReference type="EMBL" id="KAL2913822.1"/>
    </source>
</evidence>
<organism evidence="1 2">
    <name type="scientific">Polyrhizophydium stewartii</name>
    <dbReference type="NCBI Taxonomy" id="2732419"/>
    <lineage>
        <taxon>Eukaryota</taxon>
        <taxon>Fungi</taxon>
        <taxon>Fungi incertae sedis</taxon>
        <taxon>Chytridiomycota</taxon>
        <taxon>Chytridiomycota incertae sedis</taxon>
        <taxon>Chytridiomycetes</taxon>
        <taxon>Rhizophydiales</taxon>
        <taxon>Rhizophydiales incertae sedis</taxon>
        <taxon>Polyrhizophydium</taxon>
    </lineage>
</organism>
<dbReference type="InterPro" id="IPR010530">
    <property type="entry name" value="B12D"/>
</dbReference>
<sequence>MSLFRHAAKPYIALLVACVGLGCAGSGFLIARNLRTDPTLVIYKKSENPFPWVNVPQDRNLKLYAVANKFETKGIKEYYIENRK</sequence>
<proteinExistence type="predicted"/>
<reference evidence="1 2" key="1">
    <citation type="submission" date="2023-09" db="EMBL/GenBank/DDBJ databases">
        <title>Pangenome analysis of Batrachochytrium dendrobatidis and related Chytrids.</title>
        <authorList>
            <person name="Yacoub M.N."/>
            <person name="Stajich J.E."/>
            <person name="James T.Y."/>
        </authorList>
    </citation>
    <scope>NUCLEOTIDE SEQUENCE [LARGE SCALE GENOMIC DNA]</scope>
    <source>
        <strain evidence="1 2">JEL0888</strain>
    </source>
</reference>
<keyword evidence="2" id="KW-1185">Reference proteome</keyword>
<protein>
    <submittedName>
        <fullName evidence="1">Uncharacterized protein</fullName>
    </submittedName>
</protein>
<evidence type="ECO:0000313" key="2">
    <source>
        <dbReference type="Proteomes" id="UP001527925"/>
    </source>
</evidence>
<gene>
    <name evidence="1" type="ORF">HK105_206701</name>
</gene>
<comment type="caution">
    <text evidence="1">The sequence shown here is derived from an EMBL/GenBank/DDBJ whole genome shotgun (WGS) entry which is preliminary data.</text>
</comment>